<gene>
    <name evidence="5" type="primary">SPAC3H5.09c</name>
    <name evidence="5" type="ORF">LOC62_01G001323</name>
</gene>
<dbReference type="RefSeq" id="XP_062623788.1">
    <property type="nucleotide sequence ID" value="XM_062767804.1"/>
</dbReference>
<proteinExistence type="predicted"/>
<sequence>MSWLKILLGVIALSLVLSYIVIPSALSIASSFKFRATRLSLLSARGIEWRHKSHEVANVPTLRIERIYWSRGRGPAPVGLITLNVEGIVVRVRKAPHDDSPPKRKKQIAVPQSLQQVVHFITHFLLPHWSTLASLVSIRVSGVRVIFEDLQDLEASIGEVRVGVTKDTSGPLPPVSSLQPDAHTEDFPAFPKESSAEGTPTRRDGGLHRRSPSIHSRVSKTASQFWTNATKGVERVAFTVVVSEAAILLPKSTSSTAQPASAVPPHARFPSNGSGNTPLGSAAMGTFESILHPLPWYAKQNDGGYDKIMGIDTDSKAVLSAGFGPNRGVLDEDNLRLSINIGRVSSDLNQAVKLRGLAKPKPAAEPEEPAAPPAVTAPAESPWAPRGKARVGQDLLSGTDIQVLLRAFESVSVAAQQVGLSYSLPKVPEASGEKAALTDSHTVSVDLSGFSLALSGTNSGSDPRLGQIYGSSAKENSVIRGINAHIQWRSIGAQYLSPGGKASDSTQFLMIKQAQIDLLTTWRPGGWTRQLLFSDDLNLSIVIARGCIASVDAAGDVKVFEELLQAWHHLHPKPTPQPPKPVRKPARPISLPPRFRILFEVGRISVALGNSGSTDSATISTETDGLVIGAHSSFSDVRPGNDGRGGTSDREFSETGSSFTYDTSPETSLDSASEDDVSLVKRGEAFVRMRPLTTRISLGAQDEREKTYRLATIGAIEGRVHGSVLGSRTSLENGDEHWTVTPGTLTLDIETVVDNGIQVELWNAAVLKAIDLLIDAGKPRAAKPHAPVSKPPSDGKARFIERLPSGISLRVSLGYISVFVGHPDLNPEHSSLVRGLWLRTTIKLEYAHYASTAYAKHCKHRLDSNPREQLNLDDDITTEAMAATRGLEKDGGHAALMSVTVLDTTIHSVFNGQAFVAKGGADRLPPVDDWKMPPRPDENAAFVPLWGGSKNAALRKQPLETETDYTPGVDVGTRAFVRIPSFLTNCYVHRLSPQAETVVMVRSQVELVHVVGNLSDIYSGLMVAKAAHRIATRIKPPAPKAPPTEQATPEPAPSSPQSPRSPNLDFVLQMPTVWVHLGLPQEFPIFFSMSTVSVVKQKGKLLAVRAGHALLHCLSPQYFGFWDEVGRIKDLEVLLESPGSIAVHAKGFRIRLPYAFVMASLILSVKTIIKATKLLAENIKLDHFENRLVPDAEGPKKLPNLRIKVELFHVEARDHPVESRINLACRAGLVEQQTRLNLQDMFDQKVNLLRDPTAKSPSGLTTEQTVDVDEAHYRLQWHISRNWVKRMKRARHEQRRREDGVQDRLKIKIEKKLPIHLLPLEQTVPLIRAAFSGVNLAISAPKENRTELIKYMGEVSSPFEDDVEFTLMIPFNLDLSLDEFKFSLRDYPLPLLRVQRTHGGPSFKITTLFVIAEEMSNEDSWVFVPAIVLPEGCGQEDSPALVVDTPKTLLAVKTYARPIIKVNSPAPTFLTWGTSYSPGISDVQRMFDTLSFAVPDPSPRVGFWDKIRLILHWKVTVDFKGTLRFYLKGEWQPSSNADKIGSADPYAINGMAAGFALVWRKNVRIEINQPNNQGELIQITAEECLVTIPDLTALHDAAAVGNDTPPADQEAADRALILRKAKKPCARFLNGIRFGIGFRFERTCRAWTCTEDGTTDNLLHRQCRLFTFSPHQTVILRTPEAYDRMEREVGHPFDSYEGFRSDFIHFSVSLDAPRDGDKDNKSVDAETHNSLHLTPKAFAHFFAWWRLFGAKTPAPIRQGRVFPEGPPPSKKFGASMATIKYRCDLAPVYMSHVYDQVSRELWHNGKAQSLGLKMRVRRFRLDGHQRMVEKREWSELLNRIKTVTHKPFYAADLLLDEMRIKGIVATFSEISEGPETPHTDDPELNFPKADELPKDLREWYNFFDFIDANRIPFDKNPRMQIVHLGDCSHVFLSRRIKARRTSPFPDQKAYTDMGYTKFGHEKTHICYLGAAASVGEMQTQLAEERIEELQEMLKSPSSEATKEQVHHRIGILEANIQKLAVQERRHMDDNTIVPHDAPPSGTKLLDNDATLTFENTVHVHGPRLFFNNVSRNVLYKYFYSRSDRQREEYSTSNASIRNIRDGITRRAARRANGLNQDDKLGSDENFSIDEMRQMLENLVTHNADQFRVPVNIFTDNEAVRRAEQGLPTECSVHPSLRVLCLQPQISLRSTADENAVILLAVDEISFKVFSIKDMDGPNQTVTDVLSRNTVDLVGMQAFSPTDSSLERTNGMNRELEFLPREVFVDVRSESSDYERIVLKTDLIATFDRFNTLRVPRGLEWPETLDDYGEPIYHLRKHQNLTSVLIPMITVSATSQHYTALYYIVTDLIMYRDPQSVTRTEKIQNFLYKFDRRDRNTPQLLADLDLTQQHIRGLSALQRDYESNVDRLSDEGKRLLFEIRTDVLNETESLFTAIEVINISKDREDAKEALKIDSRIELRAGNVAWHMLRDSGHPLLKLNIKHTMGVIKNNKDASSDNALVIGELQALNSNADSVYQEVIIPYDRQQLVLKRSDVKSNCSVSCSLAFVPSVGGIGIIKEFAFYLYPFRFKLEERVGSLAMDYLFNDRTKKHDDVKDNNHHPKKKELTGDKNQSSHALVTTANGRHRSNTILETAPPHGFSTVPDEDAAEMQRRASRNWTFGSIVVGKTFFVLDYKRDDSKPRSGFVWPEVVQFKLNAPEFHYVNKVWGFADIVECVKKDLLKSAWSQRKEIIDQVFTKTSVFRSKKGLRHMAGIETDASSTTSSKKGSSKSPLRFTVQPATPLDFDDVHPPTVSDTIDGDPHEHDGNGNGNGNGSMEVLDDHHDTATKPKKLGFMAKLRRRGSKSEVARADLDHPRGVQGSSDDLSLVSESSSGHKVISREASVGSLPTASREASTTSTSTSASATSSG</sequence>
<evidence type="ECO:0000259" key="3">
    <source>
        <dbReference type="SMART" id="SM01215"/>
    </source>
</evidence>
<accession>A0AAF1BF96</accession>
<feature type="region of interest" description="Disordered" evidence="1">
    <location>
        <begin position="2588"/>
        <end position="2613"/>
    </location>
</feature>
<dbReference type="SMART" id="SM01215">
    <property type="entry name" value="Fmp27_SW"/>
    <property type="match status" value="1"/>
</dbReference>
<dbReference type="SMART" id="SM01216">
    <property type="entry name" value="Fmp27_WPPW"/>
    <property type="match status" value="1"/>
</dbReference>
<dbReference type="InterPro" id="IPR019449">
    <property type="entry name" value="FMP27_WPPW_RBG"/>
</dbReference>
<dbReference type="InterPro" id="IPR019415">
    <property type="entry name" value="FMP27_SW_RBG"/>
</dbReference>
<feature type="domain" description="FMP27/BLTP2/Hobbit GFWDK motif-containing RBG unit" evidence="2">
    <location>
        <begin position="1386"/>
        <end position="1548"/>
    </location>
</feature>
<feature type="compositionally biased region" description="Low complexity" evidence="1">
    <location>
        <begin position="2887"/>
        <end position="2907"/>
    </location>
</feature>
<feature type="region of interest" description="Disordered" evidence="1">
    <location>
        <begin position="1033"/>
        <end position="1061"/>
    </location>
</feature>
<evidence type="ECO:0000313" key="5">
    <source>
        <dbReference type="EMBL" id="WOO77756.1"/>
    </source>
</evidence>
<name>A0AAF1BF96_9TREE</name>
<feature type="domain" description="FMP27 SW motif-containing RBG unit" evidence="3">
    <location>
        <begin position="1270"/>
        <end position="1368"/>
    </location>
</feature>
<evidence type="ECO:0000256" key="1">
    <source>
        <dbReference type="SAM" id="MobiDB-lite"/>
    </source>
</evidence>
<dbReference type="EMBL" id="CP086714">
    <property type="protein sequence ID" value="WOO77756.1"/>
    <property type="molecule type" value="Genomic_DNA"/>
</dbReference>
<dbReference type="InterPro" id="IPR045167">
    <property type="entry name" value="Hobbit"/>
</dbReference>
<evidence type="ECO:0000313" key="6">
    <source>
        <dbReference type="Proteomes" id="UP000827549"/>
    </source>
</evidence>
<feature type="compositionally biased region" description="Basic and acidic residues" evidence="1">
    <location>
        <begin position="2588"/>
        <end position="2606"/>
    </location>
</feature>
<dbReference type="PANTHER" id="PTHR15678">
    <property type="entry name" value="ANTIGEN MLAA-22-RELATED"/>
    <property type="match status" value="1"/>
</dbReference>
<dbReference type="Pfam" id="PF10344">
    <property type="entry name" value="Hobbit"/>
    <property type="match status" value="1"/>
</dbReference>
<feature type="region of interest" description="Disordered" evidence="1">
    <location>
        <begin position="359"/>
        <end position="386"/>
    </location>
</feature>
<organism evidence="5 6">
    <name type="scientific">Vanrija pseudolonga</name>
    <dbReference type="NCBI Taxonomy" id="143232"/>
    <lineage>
        <taxon>Eukaryota</taxon>
        <taxon>Fungi</taxon>
        <taxon>Dikarya</taxon>
        <taxon>Basidiomycota</taxon>
        <taxon>Agaricomycotina</taxon>
        <taxon>Tremellomycetes</taxon>
        <taxon>Trichosporonales</taxon>
        <taxon>Trichosporonaceae</taxon>
        <taxon>Vanrija</taxon>
    </lineage>
</organism>
<feature type="region of interest" description="Disordered" evidence="1">
    <location>
        <begin position="631"/>
        <end position="675"/>
    </location>
</feature>
<feature type="compositionally biased region" description="Low complexity" evidence="1">
    <location>
        <begin position="2859"/>
        <end position="2870"/>
    </location>
</feature>
<feature type="domain" description="FMP27 WPPW motif-containing RBG unit" evidence="4">
    <location>
        <begin position="1811"/>
        <end position="2263"/>
    </location>
</feature>
<reference evidence="5" key="1">
    <citation type="submission" date="2023-10" db="EMBL/GenBank/DDBJ databases">
        <authorList>
            <person name="Noh H."/>
        </authorList>
    </citation>
    <scope>NUCLEOTIDE SEQUENCE</scope>
    <source>
        <strain evidence="5">DUCC4014</strain>
    </source>
</reference>
<feature type="compositionally biased region" description="Low complexity" evidence="1">
    <location>
        <begin position="373"/>
        <end position="382"/>
    </location>
</feature>
<keyword evidence="6" id="KW-1185">Reference proteome</keyword>
<feature type="compositionally biased region" description="Basic and acidic residues" evidence="1">
    <location>
        <begin position="2841"/>
        <end position="2854"/>
    </location>
</feature>
<dbReference type="PANTHER" id="PTHR15678:SF6">
    <property type="entry name" value="BRIDGE-LIKE LIPID TRANSFER PROTEIN FAMILY MEMBER 2"/>
    <property type="match status" value="1"/>
</dbReference>
<dbReference type="SMART" id="SM01214">
    <property type="entry name" value="Fmp27_GFWDK"/>
    <property type="match status" value="1"/>
</dbReference>
<evidence type="ECO:0000259" key="2">
    <source>
        <dbReference type="SMART" id="SM01214"/>
    </source>
</evidence>
<feature type="compositionally biased region" description="Low complexity" evidence="1">
    <location>
        <begin position="2757"/>
        <end position="2769"/>
    </location>
</feature>
<feature type="region of interest" description="Disordered" evidence="1">
    <location>
        <begin position="2751"/>
        <end position="2907"/>
    </location>
</feature>
<dbReference type="InterPro" id="IPR019441">
    <property type="entry name" value="FMP27/BLTP2/Hobbit_GFWDK_RBG"/>
</dbReference>
<dbReference type="GeneID" id="87804580"/>
<protein>
    <submittedName>
        <fullName evidence="5">UPF0648 protein</fullName>
    </submittedName>
</protein>
<evidence type="ECO:0000259" key="4">
    <source>
        <dbReference type="SMART" id="SM01216"/>
    </source>
</evidence>
<feature type="region of interest" description="Disordered" evidence="1">
    <location>
        <begin position="165"/>
        <end position="216"/>
    </location>
</feature>
<feature type="compositionally biased region" description="Polar residues" evidence="1">
    <location>
        <begin position="654"/>
        <end position="671"/>
    </location>
</feature>
<dbReference type="Proteomes" id="UP000827549">
    <property type="component" value="Chromosome 1"/>
</dbReference>